<proteinExistence type="predicted"/>
<organism evidence="2 3">
    <name type="scientific">Teichococcus aestuarii</name>
    <dbReference type="NCBI Taxonomy" id="568898"/>
    <lineage>
        <taxon>Bacteria</taxon>
        <taxon>Pseudomonadati</taxon>
        <taxon>Pseudomonadota</taxon>
        <taxon>Alphaproteobacteria</taxon>
        <taxon>Acetobacterales</taxon>
        <taxon>Roseomonadaceae</taxon>
        <taxon>Roseomonas</taxon>
    </lineage>
</organism>
<dbReference type="EMBL" id="PDOA01000013">
    <property type="protein sequence ID" value="PWC27604.1"/>
    <property type="molecule type" value="Genomic_DNA"/>
</dbReference>
<evidence type="ECO:0000256" key="1">
    <source>
        <dbReference type="SAM" id="Phobius"/>
    </source>
</evidence>
<reference evidence="3" key="1">
    <citation type="submission" date="2017-10" db="EMBL/GenBank/DDBJ databases">
        <authorList>
            <person name="Toshchakov S.V."/>
            <person name="Goeva M.A."/>
        </authorList>
    </citation>
    <scope>NUCLEOTIDE SEQUENCE [LARGE SCALE GENOMIC DNA]</scope>
    <source>
        <strain evidence="3">JR1/69-1-13</strain>
    </source>
</reference>
<keyword evidence="1" id="KW-1133">Transmembrane helix</keyword>
<accession>A0A2U1V132</accession>
<feature type="transmembrane region" description="Helical" evidence="1">
    <location>
        <begin position="20"/>
        <end position="42"/>
    </location>
</feature>
<keyword evidence="3" id="KW-1185">Reference proteome</keyword>
<sequence>MGKAIYLLTALKADRKGVTALEYGVIAAVLVVAVATAVGTFGDYVSTFLTGLGGKIDTAITGTPPS</sequence>
<name>A0A2U1V132_9PROT</name>
<dbReference type="AlphaFoldDB" id="A0A2U1V132"/>
<dbReference type="Proteomes" id="UP000245048">
    <property type="component" value="Unassembled WGS sequence"/>
</dbReference>
<dbReference type="Pfam" id="PF04964">
    <property type="entry name" value="Flp_Fap"/>
    <property type="match status" value="1"/>
</dbReference>
<evidence type="ECO:0000313" key="3">
    <source>
        <dbReference type="Proteomes" id="UP000245048"/>
    </source>
</evidence>
<protein>
    <submittedName>
        <fullName evidence="2">Flp family type IVb pilin</fullName>
    </submittedName>
</protein>
<dbReference type="InterPro" id="IPR007047">
    <property type="entry name" value="Flp_Fap"/>
</dbReference>
<evidence type="ECO:0000313" key="2">
    <source>
        <dbReference type="EMBL" id="PWC27604.1"/>
    </source>
</evidence>
<keyword evidence="1" id="KW-0472">Membrane</keyword>
<comment type="caution">
    <text evidence="2">The sequence shown here is derived from an EMBL/GenBank/DDBJ whole genome shotgun (WGS) entry which is preliminary data.</text>
</comment>
<keyword evidence="1" id="KW-0812">Transmembrane</keyword>
<gene>
    <name evidence="2" type="ORF">CR165_17380</name>
</gene>